<sequence length="382" mass="44218">MKIRIYVMTHKKFEMPQSPLFRPLHVGRACGENLGYPGDDTGENISDKNCYYSELTGLYWVWKNCHDVDYVGTCHYRRYLLGADERILMEDDYEKLLSEYDLITTKQVALNNSYYYGFCANHNKKALDAAGEVIKERYPAYYPAFERLVHGTRTYFGNMFVTSKELYDSYCSWLFSIFAEVEKRICLETGEDAYHKRVFGFISEFLLLVWVTVQGLSVCECKVGMIGEKAETREMKEQLAGYFARRDVDGAKAYFLERRKERPDVLMEASDVTGELRLCMQVIATAGMEQTRYGTNLLERENRFKELMQMFDRLDQIVYRYRNGLQKKEDAVFLKEQGITDTALLIALRIPGDDAARQKELFAQITADKKALDGTTADTVTV</sequence>
<evidence type="ECO:0000313" key="3">
    <source>
        <dbReference type="Proteomes" id="UP000266172"/>
    </source>
</evidence>
<dbReference type="Pfam" id="PF14393">
    <property type="entry name" value="DUF4422"/>
    <property type="match status" value="1"/>
</dbReference>
<reference evidence="2 3" key="1">
    <citation type="submission" date="2018-08" db="EMBL/GenBank/DDBJ databases">
        <title>A genome reference for cultivated species of the human gut microbiota.</title>
        <authorList>
            <person name="Zou Y."/>
            <person name="Xue W."/>
            <person name="Luo G."/>
        </authorList>
    </citation>
    <scope>NUCLEOTIDE SEQUENCE [LARGE SCALE GENOMIC DNA]</scope>
    <source>
        <strain evidence="2 3">AF22-12AC</strain>
    </source>
</reference>
<evidence type="ECO:0000313" key="2">
    <source>
        <dbReference type="EMBL" id="RGS41812.1"/>
    </source>
</evidence>
<gene>
    <name evidence="2" type="ORF">DWX93_00245</name>
</gene>
<accession>A0A395VE89</accession>
<dbReference type="Proteomes" id="UP000266172">
    <property type="component" value="Unassembled WGS sequence"/>
</dbReference>
<evidence type="ECO:0000259" key="1">
    <source>
        <dbReference type="Pfam" id="PF14393"/>
    </source>
</evidence>
<name>A0A395VE89_9FIRM</name>
<dbReference type="RefSeq" id="WP_118096051.1">
    <property type="nucleotide sequence ID" value="NZ_QRVL01000001.1"/>
</dbReference>
<dbReference type="EMBL" id="QRVL01000001">
    <property type="protein sequence ID" value="RGS41812.1"/>
    <property type="molecule type" value="Genomic_DNA"/>
</dbReference>
<proteinExistence type="predicted"/>
<organism evidence="2 3">
    <name type="scientific">Roseburia hominis</name>
    <dbReference type="NCBI Taxonomy" id="301301"/>
    <lineage>
        <taxon>Bacteria</taxon>
        <taxon>Bacillati</taxon>
        <taxon>Bacillota</taxon>
        <taxon>Clostridia</taxon>
        <taxon>Lachnospirales</taxon>
        <taxon>Lachnospiraceae</taxon>
        <taxon>Roseburia</taxon>
    </lineage>
</organism>
<protein>
    <submittedName>
        <fullName evidence="2">DUF4422 domain-containing protein</fullName>
    </submittedName>
</protein>
<comment type="caution">
    <text evidence="2">The sequence shown here is derived from an EMBL/GenBank/DDBJ whole genome shotgun (WGS) entry which is preliminary data.</text>
</comment>
<dbReference type="AlphaFoldDB" id="A0A395VE89"/>
<feature type="domain" description="DUF4422" evidence="1">
    <location>
        <begin position="4"/>
        <end position="213"/>
    </location>
</feature>
<dbReference type="InterPro" id="IPR025536">
    <property type="entry name" value="DUF4422"/>
</dbReference>